<proteinExistence type="inferred from homology"/>
<dbReference type="OrthoDB" id="145578at2157"/>
<dbReference type="RefSeq" id="WP_188603511.1">
    <property type="nucleotide sequence ID" value="NZ_AP026830.1"/>
</dbReference>
<dbReference type="GO" id="GO:0045454">
    <property type="term" value="P:cell redox homeostasis"/>
    <property type="evidence" value="ECO:0007669"/>
    <property type="project" value="TreeGrafter"/>
</dbReference>
<dbReference type="PROSITE" id="PS51352">
    <property type="entry name" value="THIOREDOXIN_2"/>
    <property type="match status" value="1"/>
</dbReference>
<dbReference type="InterPro" id="IPR013766">
    <property type="entry name" value="Thioredoxin_domain"/>
</dbReference>
<dbReference type="InterPro" id="IPR036249">
    <property type="entry name" value="Thioredoxin-like_sf"/>
</dbReference>
<dbReference type="EMBL" id="AP026830">
    <property type="protein sequence ID" value="BDR91044.1"/>
    <property type="molecule type" value="Genomic_DNA"/>
</dbReference>
<dbReference type="InterPro" id="IPR050924">
    <property type="entry name" value="Peroxiredoxin_BCP/PrxQ"/>
</dbReference>
<dbReference type="Pfam" id="PF00578">
    <property type="entry name" value="AhpC-TSA"/>
    <property type="match status" value="1"/>
</dbReference>
<dbReference type="GO" id="GO:0034599">
    <property type="term" value="P:cellular response to oxidative stress"/>
    <property type="evidence" value="ECO:0007669"/>
    <property type="project" value="TreeGrafter"/>
</dbReference>
<dbReference type="SUPFAM" id="SSF52833">
    <property type="entry name" value="Thioredoxin-like"/>
    <property type="match status" value="1"/>
</dbReference>
<reference evidence="14" key="2">
    <citation type="submission" date="2020-09" db="EMBL/GenBank/DDBJ databases">
        <authorList>
            <person name="Sun Q."/>
            <person name="Ohkuma M."/>
        </authorList>
    </citation>
    <scope>NUCLEOTIDE SEQUENCE</scope>
    <source>
        <strain evidence="14">JCM 11219</strain>
    </source>
</reference>
<dbReference type="CDD" id="cd03017">
    <property type="entry name" value="PRX_BCP"/>
    <property type="match status" value="1"/>
</dbReference>
<name>A0A830E3W4_9CREN</name>
<sequence length="147" mass="16863">MVNEGEEAPDFELKSHDGETIRLSNYRGRWIVLYFFPKAFTSGCTRETQEFTRLWDEFEKLGVVVLGISTDPASTQRKFAEKYGVKFKLLSDSEKRASQVYGVLRPTGTAERTTFIINPEGKVAKVIRRVKPEEHPAKALEFLRQSM</sequence>
<evidence type="ECO:0000256" key="5">
    <source>
        <dbReference type="ARBA" id="ARBA00023002"/>
    </source>
</evidence>
<dbReference type="GeneID" id="76205691"/>
<keyword evidence="6" id="KW-1015">Disulfide bond</keyword>
<dbReference type="InterPro" id="IPR000866">
    <property type="entry name" value="AhpC/TSA"/>
</dbReference>
<organism evidence="14 15">
    <name type="scientific">Vulcanisaeta souniana JCM 11219</name>
    <dbReference type="NCBI Taxonomy" id="1293586"/>
    <lineage>
        <taxon>Archaea</taxon>
        <taxon>Thermoproteota</taxon>
        <taxon>Thermoprotei</taxon>
        <taxon>Thermoproteales</taxon>
        <taxon>Thermoproteaceae</taxon>
        <taxon>Vulcanisaeta</taxon>
    </lineage>
</organism>
<accession>A0A830E3W4</accession>
<dbReference type="GO" id="GO:0005737">
    <property type="term" value="C:cytoplasm"/>
    <property type="evidence" value="ECO:0007669"/>
    <property type="project" value="TreeGrafter"/>
</dbReference>
<comment type="catalytic activity">
    <reaction evidence="10">
        <text>a hydroperoxide + [thioredoxin]-dithiol = an alcohol + [thioredoxin]-disulfide + H2O</text>
        <dbReference type="Rhea" id="RHEA:62620"/>
        <dbReference type="Rhea" id="RHEA-COMP:10698"/>
        <dbReference type="Rhea" id="RHEA-COMP:10700"/>
        <dbReference type="ChEBI" id="CHEBI:15377"/>
        <dbReference type="ChEBI" id="CHEBI:29950"/>
        <dbReference type="ChEBI" id="CHEBI:30879"/>
        <dbReference type="ChEBI" id="CHEBI:35924"/>
        <dbReference type="ChEBI" id="CHEBI:50058"/>
        <dbReference type="EC" id="1.11.1.24"/>
    </reaction>
</comment>
<dbReference type="Gene3D" id="3.40.30.10">
    <property type="entry name" value="Glutaredoxin"/>
    <property type="match status" value="1"/>
</dbReference>
<comment type="similarity">
    <text evidence="9">Belongs to the peroxiredoxin family. BCP/PrxQ subfamily.</text>
</comment>
<evidence type="ECO:0000256" key="4">
    <source>
        <dbReference type="ARBA" id="ARBA00022862"/>
    </source>
</evidence>
<dbReference type="AlphaFoldDB" id="A0A830E3W4"/>
<evidence type="ECO:0000256" key="11">
    <source>
        <dbReference type="PIRSR" id="PIRSR000239-1"/>
    </source>
</evidence>
<keyword evidence="16" id="KW-1185">Reference proteome</keyword>
<evidence type="ECO:0000256" key="10">
    <source>
        <dbReference type="ARBA" id="ARBA00049091"/>
    </source>
</evidence>
<evidence type="ECO:0000313" key="14">
    <source>
        <dbReference type="EMBL" id="GGI80403.1"/>
    </source>
</evidence>
<keyword evidence="5" id="KW-0560">Oxidoreductase</keyword>
<reference evidence="14" key="1">
    <citation type="journal article" date="2014" name="Int. J. Syst. Evol. Microbiol.">
        <title>Complete genome sequence of Corynebacterium casei LMG S-19264T (=DSM 44701T), isolated from a smear-ripened cheese.</title>
        <authorList>
            <consortium name="US DOE Joint Genome Institute (JGI-PGF)"/>
            <person name="Walter F."/>
            <person name="Albersmeier A."/>
            <person name="Kalinowski J."/>
            <person name="Ruckert C."/>
        </authorList>
    </citation>
    <scope>NUCLEOTIDE SEQUENCE</scope>
    <source>
        <strain evidence="14">JCM 11219</strain>
    </source>
</reference>
<comment type="subunit">
    <text evidence="1">Monomer.</text>
</comment>
<dbReference type="PIRSF" id="PIRSF000239">
    <property type="entry name" value="AHPC"/>
    <property type="match status" value="1"/>
</dbReference>
<dbReference type="EMBL" id="BMNM01000006">
    <property type="protein sequence ID" value="GGI80403.1"/>
    <property type="molecule type" value="Genomic_DNA"/>
</dbReference>
<evidence type="ECO:0000313" key="16">
    <source>
        <dbReference type="Proteomes" id="UP001060771"/>
    </source>
</evidence>
<evidence type="ECO:0000256" key="7">
    <source>
        <dbReference type="ARBA" id="ARBA00023284"/>
    </source>
</evidence>
<reference evidence="13" key="4">
    <citation type="journal article" date="2023" name="Microbiol. Resour. Announc.">
        <title>Complete Genome Sequence of Vulcanisaeta souniana Strain IC-059, a Hyperthermophilic Archaeon Isolated from Hot Spring Water in Japan.</title>
        <authorList>
            <person name="Kato S."/>
            <person name="Itoh T."/>
            <person name="Wu L."/>
            <person name="Ma J."/>
            <person name="Ohkuma M."/>
        </authorList>
    </citation>
    <scope>NUCLEOTIDE SEQUENCE</scope>
    <source>
        <strain evidence="13">JCM 11219</strain>
    </source>
</reference>
<evidence type="ECO:0000256" key="9">
    <source>
        <dbReference type="ARBA" id="ARBA00038489"/>
    </source>
</evidence>
<dbReference type="FunFam" id="3.40.30.10:FF:000007">
    <property type="entry name" value="Thioredoxin-dependent thiol peroxidase"/>
    <property type="match status" value="1"/>
</dbReference>
<reference evidence="16" key="3">
    <citation type="submission" date="2022-09" db="EMBL/GenBank/DDBJ databases">
        <title>Complete genome sequence of Vulcanisaeta souniana.</title>
        <authorList>
            <person name="Kato S."/>
            <person name="Itoh T."/>
            <person name="Ohkuma M."/>
        </authorList>
    </citation>
    <scope>NUCLEOTIDE SEQUENCE [LARGE SCALE GENOMIC DNA]</scope>
    <source>
        <strain evidence="16">JCM 11219</strain>
    </source>
</reference>
<dbReference type="PANTHER" id="PTHR42801">
    <property type="entry name" value="THIOREDOXIN-DEPENDENT PEROXIDE REDUCTASE"/>
    <property type="match status" value="1"/>
</dbReference>
<dbReference type="PANTHER" id="PTHR42801:SF4">
    <property type="entry name" value="AHPC_TSA FAMILY PROTEIN"/>
    <property type="match status" value="1"/>
</dbReference>
<evidence type="ECO:0000256" key="6">
    <source>
        <dbReference type="ARBA" id="ARBA00023157"/>
    </source>
</evidence>
<protein>
    <recommendedName>
        <fullName evidence="2">thioredoxin-dependent peroxiredoxin</fullName>
        <ecNumber evidence="2">1.11.1.24</ecNumber>
    </recommendedName>
    <alternativeName>
        <fullName evidence="8">Thioredoxin peroxidase</fullName>
    </alternativeName>
</protein>
<dbReference type="InterPro" id="IPR024706">
    <property type="entry name" value="Peroxiredoxin_AhpC-typ"/>
</dbReference>
<evidence type="ECO:0000259" key="12">
    <source>
        <dbReference type="PROSITE" id="PS51352"/>
    </source>
</evidence>
<gene>
    <name evidence="14" type="ORF">GCM10007112_16520</name>
    <name evidence="13" type="ORF">Vsou_01370</name>
</gene>
<dbReference type="EC" id="1.11.1.24" evidence="2"/>
<evidence type="ECO:0000313" key="15">
    <source>
        <dbReference type="Proteomes" id="UP000657075"/>
    </source>
</evidence>
<evidence type="ECO:0000313" key="13">
    <source>
        <dbReference type="EMBL" id="BDR91044.1"/>
    </source>
</evidence>
<keyword evidence="7" id="KW-0676">Redox-active center</keyword>
<evidence type="ECO:0000256" key="3">
    <source>
        <dbReference type="ARBA" id="ARBA00022559"/>
    </source>
</evidence>
<evidence type="ECO:0000256" key="1">
    <source>
        <dbReference type="ARBA" id="ARBA00011245"/>
    </source>
</evidence>
<feature type="domain" description="Thioredoxin" evidence="12">
    <location>
        <begin position="2"/>
        <end position="147"/>
    </location>
</feature>
<evidence type="ECO:0000256" key="8">
    <source>
        <dbReference type="ARBA" id="ARBA00032824"/>
    </source>
</evidence>
<keyword evidence="3" id="KW-0575">Peroxidase</keyword>
<dbReference type="Proteomes" id="UP000657075">
    <property type="component" value="Unassembled WGS sequence"/>
</dbReference>
<dbReference type="Proteomes" id="UP001060771">
    <property type="component" value="Chromosome"/>
</dbReference>
<feature type="active site" description="Cysteine sulfenic acid (-SOH) intermediate; for peroxidase activity" evidence="11">
    <location>
        <position position="44"/>
    </location>
</feature>
<dbReference type="GO" id="GO:0008379">
    <property type="term" value="F:thioredoxin peroxidase activity"/>
    <property type="evidence" value="ECO:0007669"/>
    <property type="project" value="TreeGrafter"/>
</dbReference>
<keyword evidence="4" id="KW-0049">Antioxidant</keyword>
<evidence type="ECO:0000256" key="2">
    <source>
        <dbReference type="ARBA" id="ARBA00013017"/>
    </source>
</evidence>